<dbReference type="InterPro" id="IPR025970">
    <property type="entry name" value="SusE"/>
</dbReference>
<organism evidence="2 3">
    <name type="scientific">Flavivirga eckloniae</name>
    <dbReference type="NCBI Taxonomy" id="1803846"/>
    <lineage>
        <taxon>Bacteria</taxon>
        <taxon>Pseudomonadati</taxon>
        <taxon>Bacteroidota</taxon>
        <taxon>Flavobacteriia</taxon>
        <taxon>Flavobacteriales</taxon>
        <taxon>Flavobacteriaceae</taxon>
        <taxon>Flavivirga</taxon>
    </lineage>
</organism>
<dbReference type="Proteomes" id="UP000235826">
    <property type="component" value="Chromosome"/>
</dbReference>
<feature type="domain" description="SusE outer membrane protein" evidence="1">
    <location>
        <begin position="22"/>
        <end position="144"/>
    </location>
</feature>
<dbReference type="KEGG" id="fek:C1H87_19135"/>
<dbReference type="Gene3D" id="2.60.40.10">
    <property type="entry name" value="Immunoglobulins"/>
    <property type="match status" value="1"/>
</dbReference>
<evidence type="ECO:0000313" key="3">
    <source>
        <dbReference type="Proteomes" id="UP000235826"/>
    </source>
</evidence>
<dbReference type="EMBL" id="CP025791">
    <property type="protein sequence ID" value="AUP80713.1"/>
    <property type="molecule type" value="Genomic_DNA"/>
</dbReference>
<dbReference type="OrthoDB" id="975117at2"/>
<name>A0A2K9PUI0_9FLAO</name>
<gene>
    <name evidence="2" type="ORF">C1H87_19135</name>
</gene>
<evidence type="ECO:0000259" key="1">
    <source>
        <dbReference type="Pfam" id="PF14292"/>
    </source>
</evidence>
<accession>A0A2K9PUI0</accession>
<evidence type="ECO:0000313" key="2">
    <source>
        <dbReference type="EMBL" id="AUP80713.1"/>
    </source>
</evidence>
<dbReference type="InterPro" id="IPR013783">
    <property type="entry name" value="Ig-like_fold"/>
</dbReference>
<reference evidence="2 3" key="1">
    <citation type="submission" date="2018-01" db="EMBL/GenBank/DDBJ databases">
        <title>Complete genome sequence of Flavivirga eckloniae ECD14 isolated from seaweed Ecklonia cava.</title>
        <authorList>
            <person name="Lee J.H."/>
            <person name="Baik K.S."/>
            <person name="Seong C.N."/>
        </authorList>
    </citation>
    <scope>NUCLEOTIDE SEQUENCE [LARGE SCALE GENOMIC DNA]</scope>
    <source>
        <strain evidence="2 3">ECD14</strain>
    </source>
</reference>
<dbReference type="RefSeq" id="WP_102757359.1">
    <property type="nucleotide sequence ID" value="NZ_CP025791.1"/>
</dbReference>
<keyword evidence="3" id="KW-1185">Reference proteome</keyword>
<dbReference type="Pfam" id="PF14292">
    <property type="entry name" value="SusE"/>
    <property type="match status" value="1"/>
</dbReference>
<protein>
    <recommendedName>
        <fullName evidence="1">SusE outer membrane protein domain-containing protein</fullName>
    </recommendedName>
</protein>
<dbReference type="Gene3D" id="2.60.40.3620">
    <property type="match status" value="1"/>
</dbReference>
<proteinExistence type="predicted"/>
<sequence length="394" mass="43405">MKNIKILTLLIIALIGFNSCNDDDELVFTASEAEGLVFNTTFLNNYVLNSSLNSNLAERFTWSNADFDVPTEVSYSLEAATMADFSDYIDDDNNEDYAKYNLGTTTNNELPVTIKQMLDLAALAGLDNDPDSDEPNIGQLYFRIKAFIGQGSLESYSAIQTLNIELQEIVNTGGPIPNCPSIWVVGAGAVDAGWGWDTPVEFLCFDDVYITNINLVNDAFRFFLTEGDWGSGQNYPYYVSEGYTIDPDLVDAMDGDNNFSFTGTPGKYLMTVDTVNKTITLDIPQAEESNCDSVWVVGAGAEDAGWGWDTPVEFTCTDGYYGASINLVNDAFRFFLTEGDWGSGQNYPFYSGDGYTIHPDLVDAMDGDNNFSFTGTPGNYYLSVDTVNKIIDLR</sequence>
<dbReference type="AlphaFoldDB" id="A0A2K9PUI0"/>